<keyword evidence="2 4" id="KW-0863">Zinc-finger</keyword>
<sequence length="262" mass="29140">MKDNTGRRFHSCKNYRNGGCKFFVWEDPPMCPRSKVVIPDLLKRLNSKDNEIDELRGSMVELKNRNANEMAEMRKTMAELQYVERPPRYSGGNPKCELLLLYSSGNQDGPARYSSAEVGAEDGPSRYSALVSVIAVNRLDMLTYFLSALIIPDVTPCGVPDVAFGCHQQMELDIAFSNDDCVGFSFEFNVTVGAVGGFAKRPPLCLFGLVLLGVDGALLFFLGLLLVVAYDIVYSIDISCLPTSPHECFIFQLEHFKILQQA</sequence>
<gene>
    <name evidence="8" type="ORF">BUALT_Bualt07G0131900</name>
</gene>
<dbReference type="EMBL" id="WHWC01000007">
    <property type="protein sequence ID" value="KAG8379846.1"/>
    <property type="molecule type" value="Genomic_DNA"/>
</dbReference>
<keyword evidence="5" id="KW-0175">Coiled coil</keyword>
<dbReference type="GO" id="GO:0008270">
    <property type="term" value="F:zinc ion binding"/>
    <property type="evidence" value="ECO:0007669"/>
    <property type="project" value="UniProtKB-KW"/>
</dbReference>
<feature type="coiled-coil region" evidence="5">
    <location>
        <begin position="45"/>
        <end position="79"/>
    </location>
</feature>
<keyword evidence="9" id="KW-1185">Reference proteome</keyword>
<comment type="caution">
    <text evidence="8">The sequence shown here is derived from an EMBL/GenBank/DDBJ whole genome shotgun (WGS) entry which is preliminary data.</text>
</comment>
<proteinExistence type="predicted"/>
<keyword evidence="1" id="KW-0479">Metal-binding</keyword>
<name>A0AAV6XH36_9LAMI</name>
<keyword evidence="6" id="KW-0472">Membrane</keyword>
<dbReference type="PROSITE" id="PS51999">
    <property type="entry name" value="ZF_GRF"/>
    <property type="match status" value="1"/>
</dbReference>
<reference evidence="8" key="1">
    <citation type="submission" date="2019-10" db="EMBL/GenBank/DDBJ databases">
        <authorList>
            <person name="Zhang R."/>
            <person name="Pan Y."/>
            <person name="Wang J."/>
            <person name="Ma R."/>
            <person name="Yu S."/>
        </authorList>
    </citation>
    <scope>NUCLEOTIDE SEQUENCE</scope>
    <source>
        <strain evidence="8">LA-IB0</strain>
        <tissue evidence="8">Leaf</tissue>
    </source>
</reference>
<feature type="domain" description="GRF-type" evidence="7">
    <location>
        <begin position="1"/>
        <end position="29"/>
    </location>
</feature>
<keyword evidence="6" id="KW-0812">Transmembrane</keyword>
<evidence type="ECO:0000259" key="7">
    <source>
        <dbReference type="PROSITE" id="PS51999"/>
    </source>
</evidence>
<evidence type="ECO:0000256" key="3">
    <source>
        <dbReference type="ARBA" id="ARBA00022833"/>
    </source>
</evidence>
<dbReference type="Proteomes" id="UP000826271">
    <property type="component" value="Unassembled WGS sequence"/>
</dbReference>
<organism evidence="8 9">
    <name type="scientific">Buddleja alternifolia</name>
    <dbReference type="NCBI Taxonomy" id="168488"/>
    <lineage>
        <taxon>Eukaryota</taxon>
        <taxon>Viridiplantae</taxon>
        <taxon>Streptophyta</taxon>
        <taxon>Embryophyta</taxon>
        <taxon>Tracheophyta</taxon>
        <taxon>Spermatophyta</taxon>
        <taxon>Magnoliopsida</taxon>
        <taxon>eudicotyledons</taxon>
        <taxon>Gunneridae</taxon>
        <taxon>Pentapetalae</taxon>
        <taxon>asterids</taxon>
        <taxon>lamiids</taxon>
        <taxon>Lamiales</taxon>
        <taxon>Scrophulariaceae</taxon>
        <taxon>Buddlejeae</taxon>
        <taxon>Buddleja</taxon>
    </lineage>
</organism>
<accession>A0AAV6XH36</accession>
<evidence type="ECO:0000256" key="6">
    <source>
        <dbReference type="SAM" id="Phobius"/>
    </source>
</evidence>
<evidence type="ECO:0000256" key="5">
    <source>
        <dbReference type="SAM" id="Coils"/>
    </source>
</evidence>
<keyword evidence="3" id="KW-0862">Zinc</keyword>
<evidence type="ECO:0000256" key="2">
    <source>
        <dbReference type="ARBA" id="ARBA00022771"/>
    </source>
</evidence>
<dbReference type="InterPro" id="IPR010666">
    <property type="entry name" value="Znf_GRF"/>
</dbReference>
<keyword evidence="6" id="KW-1133">Transmembrane helix</keyword>
<evidence type="ECO:0000256" key="1">
    <source>
        <dbReference type="ARBA" id="ARBA00022723"/>
    </source>
</evidence>
<feature type="transmembrane region" description="Helical" evidence="6">
    <location>
        <begin position="204"/>
        <end position="230"/>
    </location>
</feature>
<evidence type="ECO:0000313" key="9">
    <source>
        <dbReference type="Proteomes" id="UP000826271"/>
    </source>
</evidence>
<protein>
    <recommendedName>
        <fullName evidence="7">GRF-type domain-containing protein</fullName>
    </recommendedName>
</protein>
<dbReference type="AlphaFoldDB" id="A0AAV6XH36"/>
<evidence type="ECO:0000256" key="4">
    <source>
        <dbReference type="PROSITE-ProRule" id="PRU01343"/>
    </source>
</evidence>
<evidence type="ECO:0000313" key="8">
    <source>
        <dbReference type="EMBL" id="KAG8379846.1"/>
    </source>
</evidence>